<dbReference type="SUPFAM" id="SSF158544">
    <property type="entry name" value="GspK insert domain-like"/>
    <property type="match status" value="1"/>
</dbReference>
<keyword evidence="4" id="KW-1003">Cell membrane</keyword>
<evidence type="ECO:0000259" key="10">
    <source>
        <dbReference type="Pfam" id="PF21687"/>
    </source>
</evidence>
<evidence type="ECO:0000256" key="7">
    <source>
        <dbReference type="ARBA" id="ARBA00022927"/>
    </source>
</evidence>
<evidence type="ECO:0000256" key="8">
    <source>
        <dbReference type="ARBA" id="ARBA00022989"/>
    </source>
</evidence>
<evidence type="ECO:0000256" key="9">
    <source>
        <dbReference type="ARBA" id="ARBA00023136"/>
    </source>
</evidence>
<keyword evidence="8" id="KW-1133">Transmembrane helix</keyword>
<evidence type="ECO:0000256" key="2">
    <source>
        <dbReference type="ARBA" id="ARBA00007246"/>
    </source>
</evidence>
<keyword evidence="9" id="KW-0472">Membrane</keyword>
<gene>
    <name evidence="11" type="primary">lsdK</name>
    <name evidence="11" type="ordered locus">GDI0490</name>
</gene>
<evidence type="ECO:0000256" key="3">
    <source>
        <dbReference type="ARBA" id="ARBA00022448"/>
    </source>
</evidence>
<dbReference type="Proteomes" id="UP000001176">
    <property type="component" value="Chromosome"/>
</dbReference>
<dbReference type="AlphaFoldDB" id="A9H6A2"/>
<dbReference type="InterPro" id="IPR005628">
    <property type="entry name" value="GspK"/>
</dbReference>
<dbReference type="GO" id="GO:0009306">
    <property type="term" value="P:protein secretion"/>
    <property type="evidence" value="ECO:0007669"/>
    <property type="project" value="InterPro"/>
</dbReference>
<dbReference type="EMBL" id="AM889285">
    <property type="protein sequence ID" value="CAP54433.1"/>
    <property type="molecule type" value="Genomic_DNA"/>
</dbReference>
<dbReference type="InterPro" id="IPR038072">
    <property type="entry name" value="GspK_central_sf"/>
</dbReference>
<reference evidence="11 12" key="1">
    <citation type="journal article" date="2009" name="BMC Genomics">
        <title>Complete genome sequence of the sugarcane nitrogen-fixing endophyte Gluconacetobacter diazotrophicus Pal5.</title>
        <authorList>
            <person name="Bertalan M."/>
            <person name="Albano R."/>
            <person name="Padua V."/>
            <person name="Rouws L."/>
            <person name="Rojas C."/>
            <person name="Hemerly A."/>
            <person name="Teixeira K."/>
            <person name="Schwab S."/>
            <person name="Araujo J."/>
            <person name="Oliveira A."/>
            <person name="Franca L."/>
            <person name="Magalhaes V."/>
            <person name="Alqueres S."/>
            <person name="Cardoso A."/>
            <person name="Almeida W."/>
            <person name="Loureiro M.M."/>
            <person name="Nogueira E."/>
            <person name="Cidade D."/>
            <person name="Oliveira D."/>
            <person name="Simao T."/>
            <person name="Macedo J."/>
            <person name="Valadao A."/>
            <person name="Dreschsel M."/>
            <person name="Freitas F."/>
            <person name="Vidal M."/>
            <person name="Guedes H."/>
            <person name="Rodrigues E."/>
            <person name="Meneses C."/>
            <person name="Brioso P."/>
            <person name="Pozzer L."/>
            <person name="Figueiredo D."/>
            <person name="Montano H."/>
            <person name="Junior J."/>
            <person name="Filho G."/>
            <person name="Flores V."/>
            <person name="Ferreira B."/>
            <person name="Branco A."/>
            <person name="Gonzalez P."/>
            <person name="Guillobel H."/>
            <person name="Lemos M."/>
            <person name="Seibel L."/>
            <person name="Macedo J."/>
            <person name="Alves-Ferreira M."/>
            <person name="Sachetto-Martins G."/>
            <person name="Coelho A."/>
            <person name="Santos E."/>
            <person name="Amaral G."/>
            <person name="Neves A."/>
            <person name="Pacheco A.B."/>
            <person name="Carvalho D."/>
            <person name="Lery L."/>
            <person name="Bisch P."/>
            <person name="Rossle S.C."/>
            <person name="Urmenyi T."/>
            <person name="Kruger W.V."/>
            <person name="Martins O."/>
            <person name="Baldani J.I."/>
            <person name="Ferreira P.C."/>
        </authorList>
    </citation>
    <scope>NUCLEOTIDE SEQUENCE [LARGE SCALE GENOMIC DNA]</scope>
    <source>
        <strain evidence="12">ATCC 49037 / DSM 5601 / CCUG 37298 / CIP 103539 / LMG 7603 / PAl5</strain>
    </source>
</reference>
<evidence type="ECO:0000256" key="4">
    <source>
        <dbReference type="ARBA" id="ARBA00022475"/>
    </source>
</evidence>
<protein>
    <submittedName>
        <fullName evidence="11">Putative general secretion pathway protein K</fullName>
    </submittedName>
</protein>
<dbReference type="RefSeq" id="WP_012222926.1">
    <property type="nucleotide sequence ID" value="NC_010125.1"/>
</dbReference>
<feature type="domain" description="T2SS protein K first SAM-like" evidence="10">
    <location>
        <begin position="102"/>
        <end position="191"/>
    </location>
</feature>
<accession>A9H6A2</accession>
<dbReference type="InterPro" id="IPR049031">
    <property type="entry name" value="T2SSK_SAM-like_1st"/>
</dbReference>
<dbReference type="Pfam" id="PF21687">
    <property type="entry name" value="T2SSK_1st"/>
    <property type="match status" value="1"/>
</dbReference>
<organism evidence="11 12">
    <name type="scientific">Gluconacetobacter diazotrophicus (strain ATCC 49037 / DSM 5601 / CCUG 37298 / CIP 103539 / LMG 7603 / PAl5)</name>
    <dbReference type="NCBI Taxonomy" id="272568"/>
    <lineage>
        <taxon>Bacteria</taxon>
        <taxon>Pseudomonadati</taxon>
        <taxon>Pseudomonadota</taxon>
        <taxon>Alphaproteobacteria</taxon>
        <taxon>Acetobacterales</taxon>
        <taxon>Acetobacteraceae</taxon>
        <taxon>Gluconacetobacter</taxon>
    </lineage>
</organism>
<comment type="subcellular location">
    <subcellularLocation>
        <location evidence="1">Cell inner membrane</location>
    </subcellularLocation>
</comment>
<evidence type="ECO:0000256" key="1">
    <source>
        <dbReference type="ARBA" id="ARBA00004533"/>
    </source>
</evidence>
<keyword evidence="3" id="KW-0813">Transport</keyword>
<keyword evidence="7" id="KW-0653">Protein transport</keyword>
<sequence>MTREGRRDRGFALLIVLWTLVLLSFLASVIVTSAGQQLRTVAALRRATQIQAMADGAVWEGAFHALDRSAGHWAADGRDHVRRGGGMAVRIRLTSEAGLVNPNSPSRPLLAALLQACGAQKQQAGTIAANIADWRGSAAQGVTPRTRALYLAAGLPYTPPGDPFRSVAEVGLVLGMTPALWLAVQPHLSVTQPNDPDIAMADPVVRQALRQAGSVVPNALEGSRSVTVIVDVAVDDGEGTHASRHAVILLAPDVQGGVDDMTRILMIHA</sequence>
<keyword evidence="6" id="KW-0812">Transmembrane</keyword>
<keyword evidence="5" id="KW-0997">Cell inner membrane</keyword>
<evidence type="ECO:0000313" key="11">
    <source>
        <dbReference type="EMBL" id="CAP54433.1"/>
    </source>
</evidence>
<comment type="similarity">
    <text evidence="2">Belongs to the GSP K family.</text>
</comment>
<evidence type="ECO:0000256" key="6">
    <source>
        <dbReference type="ARBA" id="ARBA00022692"/>
    </source>
</evidence>
<proteinExistence type="inferred from homology"/>
<dbReference type="OrthoDB" id="7226260at2"/>
<name>A9H6A2_GLUDA</name>
<evidence type="ECO:0000256" key="5">
    <source>
        <dbReference type="ARBA" id="ARBA00022519"/>
    </source>
</evidence>
<evidence type="ECO:0000313" key="12">
    <source>
        <dbReference type="Proteomes" id="UP000001176"/>
    </source>
</evidence>
<dbReference type="PANTHER" id="PTHR38831:SF2">
    <property type="entry name" value="TYPE II SECRETION SYSTEM PROTEIN K"/>
    <property type="match status" value="1"/>
</dbReference>
<dbReference type="GO" id="GO:0005886">
    <property type="term" value="C:plasma membrane"/>
    <property type="evidence" value="ECO:0007669"/>
    <property type="project" value="UniProtKB-SubCell"/>
</dbReference>
<dbReference type="PANTHER" id="PTHR38831">
    <property type="entry name" value="TYPE II SECRETION SYSTEM PROTEIN K"/>
    <property type="match status" value="1"/>
</dbReference>
<dbReference type="Gene3D" id="1.10.40.60">
    <property type="entry name" value="EpsJ-like"/>
    <property type="match status" value="1"/>
</dbReference>
<keyword evidence="12" id="KW-1185">Reference proteome</keyword>
<dbReference type="KEGG" id="gdi:GDI0490"/>